<keyword evidence="3 6" id="KW-0812">Transmembrane</keyword>
<sequence>MVNATARKPQDLMAIRFIQGYFESCVFAGTQYILGSWYTKQELGRRTGLFTASGLAGGMFGGFLQTGIYSSMDGLRGLEGWRWLYIICGIIGLPVAMFGYFFFPDTPHTTSAFYLTEEEKQLARERMPIMVESESILSIAFVKQVLSSWYFYGFCMLWILGNCSESQSSQSLMNLFMQALPDKNYSVSQLNNYPTGVQAVGIVSTLVWALGTDIWGGRWASGYYVAVTAIGNAVILITPSSTVAAKFGAYY</sequence>
<dbReference type="InterPro" id="IPR020846">
    <property type="entry name" value="MFS_dom"/>
</dbReference>
<dbReference type="RefSeq" id="XP_035346506.1">
    <property type="nucleotide sequence ID" value="XM_035490613.1"/>
</dbReference>
<organism evidence="8 9">
    <name type="scientific">Talaromyces rugulosus</name>
    <name type="common">Penicillium rugulosum</name>
    <dbReference type="NCBI Taxonomy" id="121627"/>
    <lineage>
        <taxon>Eukaryota</taxon>
        <taxon>Fungi</taxon>
        <taxon>Dikarya</taxon>
        <taxon>Ascomycota</taxon>
        <taxon>Pezizomycotina</taxon>
        <taxon>Eurotiomycetes</taxon>
        <taxon>Eurotiomycetidae</taxon>
        <taxon>Eurotiales</taxon>
        <taxon>Trichocomaceae</taxon>
        <taxon>Talaromyces</taxon>
        <taxon>Talaromyces sect. Islandici</taxon>
    </lineage>
</organism>
<dbReference type="PANTHER" id="PTHR43791:SF4">
    <property type="entry name" value="PANTOTHENATE TRANSPORTER FEN2"/>
    <property type="match status" value="1"/>
</dbReference>
<feature type="transmembrane region" description="Helical" evidence="6">
    <location>
        <begin position="83"/>
        <end position="103"/>
    </location>
</feature>
<evidence type="ECO:0000259" key="7">
    <source>
        <dbReference type="PROSITE" id="PS50850"/>
    </source>
</evidence>
<dbReference type="GO" id="GO:0098717">
    <property type="term" value="P:pantothenate import across plasma membrane"/>
    <property type="evidence" value="ECO:0007669"/>
    <property type="project" value="TreeGrafter"/>
</dbReference>
<dbReference type="AlphaFoldDB" id="A0A7H8R1W3"/>
<dbReference type="GO" id="GO:0015233">
    <property type="term" value="F:pantothenate transmembrane transporter activity"/>
    <property type="evidence" value="ECO:0007669"/>
    <property type="project" value="TreeGrafter"/>
</dbReference>
<evidence type="ECO:0000313" key="8">
    <source>
        <dbReference type="EMBL" id="QKX60329.1"/>
    </source>
</evidence>
<dbReference type="PROSITE" id="PS50850">
    <property type="entry name" value="MFS"/>
    <property type="match status" value="1"/>
</dbReference>
<keyword evidence="4 6" id="KW-1133">Transmembrane helix</keyword>
<dbReference type="Gene3D" id="1.20.1250.20">
    <property type="entry name" value="MFS general substrate transporter like domains"/>
    <property type="match status" value="1"/>
</dbReference>
<keyword evidence="9" id="KW-1185">Reference proteome</keyword>
<keyword evidence="5 6" id="KW-0472">Membrane</keyword>
<dbReference type="KEGG" id="trg:TRUGW13939_07472"/>
<dbReference type="InterPro" id="IPR036259">
    <property type="entry name" value="MFS_trans_sf"/>
</dbReference>
<comment type="subcellular location">
    <subcellularLocation>
        <location evidence="1">Membrane</location>
        <topology evidence="1">Multi-pass membrane protein</topology>
    </subcellularLocation>
</comment>
<evidence type="ECO:0000256" key="4">
    <source>
        <dbReference type="ARBA" id="ARBA00022989"/>
    </source>
</evidence>
<dbReference type="PANTHER" id="PTHR43791">
    <property type="entry name" value="PERMEASE-RELATED"/>
    <property type="match status" value="1"/>
</dbReference>
<dbReference type="EMBL" id="CP055901">
    <property type="protein sequence ID" value="QKX60329.1"/>
    <property type="molecule type" value="Genomic_DNA"/>
</dbReference>
<evidence type="ECO:0000313" key="9">
    <source>
        <dbReference type="Proteomes" id="UP000509510"/>
    </source>
</evidence>
<gene>
    <name evidence="8" type="ORF">TRUGW13939_07472</name>
</gene>
<dbReference type="GO" id="GO:0005886">
    <property type="term" value="C:plasma membrane"/>
    <property type="evidence" value="ECO:0007669"/>
    <property type="project" value="TreeGrafter"/>
</dbReference>
<name>A0A7H8R1W3_TALRU</name>
<dbReference type="OrthoDB" id="3639251at2759"/>
<evidence type="ECO:0000256" key="5">
    <source>
        <dbReference type="ARBA" id="ARBA00023136"/>
    </source>
</evidence>
<dbReference type="SUPFAM" id="SSF103473">
    <property type="entry name" value="MFS general substrate transporter"/>
    <property type="match status" value="1"/>
</dbReference>
<protein>
    <recommendedName>
        <fullName evidence="7">Major facilitator superfamily (MFS) profile domain-containing protein</fullName>
    </recommendedName>
</protein>
<evidence type="ECO:0000256" key="1">
    <source>
        <dbReference type="ARBA" id="ARBA00004141"/>
    </source>
</evidence>
<dbReference type="Proteomes" id="UP000509510">
    <property type="component" value="Chromosome IV"/>
</dbReference>
<feature type="transmembrane region" description="Helical" evidence="6">
    <location>
        <begin position="50"/>
        <end position="71"/>
    </location>
</feature>
<feature type="domain" description="Major facilitator superfamily (MFS) profile" evidence="7">
    <location>
        <begin position="1"/>
        <end position="251"/>
    </location>
</feature>
<dbReference type="Pfam" id="PF07690">
    <property type="entry name" value="MFS_1"/>
    <property type="match status" value="1"/>
</dbReference>
<feature type="transmembrane region" description="Helical" evidence="6">
    <location>
        <begin position="21"/>
        <end position="38"/>
    </location>
</feature>
<dbReference type="GeneID" id="55994965"/>
<dbReference type="InterPro" id="IPR011701">
    <property type="entry name" value="MFS"/>
</dbReference>
<evidence type="ECO:0000256" key="3">
    <source>
        <dbReference type="ARBA" id="ARBA00022692"/>
    </source>
</evidence>
<accession>A0A7H8R1W3</accession>
<proteinExistence type="predicted"/>
<keyword evidence="2" id="KW-0813">Transport</keyword>
<reference evidence="9" key="1">
    <citation type="submission" date="2020-06" db="EMBL/GenBank/DDBJ databases">
        <title>A chromosome-scale genome assembly of Talaromyces rugulosus W13939.</title>
        <authorList>
            <person name="Wang B."/>
            <person name="Guo L."/>
            <person name="Ye K."/>
            <person name="Wang L."/>
        </authorList>
    </citation>
    <scope>NUCLEOTIDE SEQUENCE [LARGE SCALE GENOMIC DNA]</scope>
    <source>
        <strain evidence="9">W13939</strain>
    </source>
</reference>
<evidence type="ECO:0000256" key="6">
    <source>
        <dbReference type="SAM" id="Phobius"/>
    </source>
</evidence>
<evidence type="ECO:0000256" key="2">
    <source>
        <dbReference type="ARBA" id="ARBA00022448"/>
    </source>
</evidence>